<accession>A0ABD3J4F9</accession>
<keyword evidence="3" id="KW-1185">Reference proteome</keyword>
<proteinExistence type="predicted"/>
<comment type="caution">
    <text evidence="2">The sequence shown here is derived from an EMBL/GenBank/DDBJ whole genome shotgun (WGS) entry which is preliminary data.</text>
</comment>
<sequence length="241" mass="24816">MAETLGFLRSAERDCRDVGGSAAAAVWAAVVRRGAVTTSGSANRSSAAAGCVARGASSGVGSLVRAARAEQQAGGRGQLRSEEARSGFAGRRSTAVTGGDAARSSSSEVWAGAGLARRWSDDQLRSPVVGTQRRRGRGVRWLGETGCAGEEECGGLAKISNQEQRRRSEGSGSGVLIGGRRLGAVGRSDCSSDDTQMRGATGSRFGTVDLGKRRGRQIWAEAEARRSGGRQRQAVGMACGG</sequence>
<evidence type="ECO:0000256" key="1">
    <source>
        <dbReference type="SAM" id="MobiDB-lite"/>
    </source>
</evidence>
<dbReference type="Proteomes" id="UP001634007">
    <property type="component" value="Unassembled WGS sequence"/>
</dbReference>
<protein>
    <submittedName>
        <fullName evidence="2">Uncharacterized protein</fullName>
    </submittedName>
</protein>
<dbReference type="AlphaFoldDB" id="A0ABD3J4F9"/>
<dbReference type="EMBL" id="JBJKBG010000010">
    <property type="protein sequence ID" value="KAL3721056.1"/>
    <property type="molecule type" value="Genomic_DNA"/>
</dbReference>
<gene>
    <name evidence="2" type="ORF">ACJRO7_005817</name>
</gene>
<name>A0ABD3J4F9_EUCGL</name>
<organism evidence="2 3">
    <name type="scientific">Eucalyptus globulus</name>
    <name type="common">Tasmanian blue gum</name>
    <dbReference type="NCBI Taxonomy" id="34317"/>
    <lineage>
        <taxon>Eukaryota</taxon>
        <taxon>Viridiplantae</taxon>
        <taxon>Streptophyta</taxon>
        <taxon>Embryophyta</taxon>
        <taxon>Tracheophyta</taxon>
        <taxon>Spermatophyta</taxon>
        <taxon>Magnoliopsida</taxon>
        <taxon>eudicotyledons</taxon>
        <taxon>Gunneridae</taxon>
        <taxon>Pentapetalae</taxon>
        <taxon>rosids</taxon>
        <taxon>malvids</taxon>
        <taxon>Myrtales</taxon>
        <taxon>Myrtaceae</taxon>
        <taxon>Myrtoideae</taxon>
        <taxon>Eucalypteae</taxon>
        <taxon>Eucalyptus</taxon>
    </lineage>
</organism>
<evidence type="ECO:0000313" key="3">
    <source>
        <dbReference type="Proteomes" id="UP001634007"/>
    </source>
</evidence>
<feature type="region of interest" description="Disordered" evidence="1">
    <location>
        <begin position="71"/>
        <end position="104"/>
    </location>
</feature>
<reference evidence="2 3" key="1">
    <citation type="submission" date="2024-11" db="EMBL/GenBank/DDBJ databases">
        <title>Chromosome-level genome assembly of Eucalyptus globulus Labill. provides insights into its genome evolution.</title>
        <authorList>
            <person name="Li X."/>
        </authorList>
    </citation>
    <scope>NUCLEOTIDE SEQUENCE [LARGE SCALE GENOMIC DNA]</scope>
    <source>
        <strain evidence="2">CL2024</strain>
        <tissue evidence="2">Fresh tender leaves</tissue>
    </source>
</reference>
<evidence type="ECO:0000313" key="2">
    <source>
        <dbReference type="EMBL" id="KAL3721056.1"/>
    </source>
</evidence>